<dbReference type="PANTHER" id="PTHR43179">
    <property type="entry name" value="RHAMNOSYLTRANSFERASE WBBL"/>
    <property type="match status" value="1"/>
</dbReference>
<organism evidence="5 6">
    <name type="scientific">Candidatus Curtissbacteria bacterium RIFCSPHIGHO2_01_FULL_40_12</name>
    <dbReference type="NCBI Taxonomy" id="1797710"/>
    <lineage>
        <taxon>Bacteria</taxon>
        <taxon>Candidatus Curtissiibacteriota</taxon>
    </lineage>
</organism>
<keyword evidence="3" id="KW-0808">Transferase</keyword>
<dbReference type="AlphaFoldDB" id="A0A1F5GA52"/>
<gene>
    <name evidence="5" type="ORF">A2693_04560</name>
</gene>
<protein>
    <recommendedName>
        <fullName evidence="4">Glycosyltransferase 2-like domain-containing protein</fullName>
    </recommendedName>
</protein>
<reference evidence="5 6" key="1">
    <citation type="journal article" date="2016" name="Nat. Commun.">
        <title>Thousands of microbial genomes shed light on interconnected biogeochemical processes in an aquifer system.</title>
        <authorList>
            <person name="Anantharaman K."/>
            <person name="Brown C.T."/>
            <person name="Hug L.A."/>
            <person name="Sharon I."/>
            <person name="Castelle C.J."/>
            <person name="Probst A.J."/>
            <person name="Thomas B.C."/>
            <person name="Singh A."/>
            <person name="Wilkins M.J."/>
            <person name="Karaoz U."/>
            <person name="Brodie E.L."/>
            <person name="Williams K.H."/>
            <person name="Hubbard S.S."/>
            <person name="Banfield J.F."/>
        </authorList>
    </citation>
    <scope>NUCLEOTIDE SEQUENCE [LARGE SCALE GENOMIC DNA]</scope>
</reference>
<evidence type="ECO:0000256" key="1">
    <source>
        <dbReference type="ARBA" id="ARBA00006739"/>
    </source>
</evidence>
<evidence type="ECO:0000256" key="2">
    <source>
        <dbReference type="ARBA" id="ARBA00022676"/>
    </source>
</evidence>
<evidence type="ECO:0000256" key="3">
    <source>
        <dbReference type="ARBA" id="ARBA00022679"/>
    </source>
</evidence>
<dbReference type="Gene3D" id="3.90.550.10">
    <property type="entry name" value="Spore Coat Polysaccharide Biosynthesis Protein SpsA, Chain A"/>
    <property type="match status" value="1"/>
</dbReference>
<dbReference type="GO" id="GO:0016757">
    <property type="term" value="F:glycosyltransferase activity"/>
    <property type="evidence" value="ECO:0007669"/>
    <property type="project" value="UniProtKB-KW"/>
</dbReference>
<dbReference type="SUPFAM" id="SSF53448">
    <property type="entry name" value="Nucleotide-diphospho-sugar transferases"/>
    <property type="match status" value="1"/>
</dbReference>
<proteinExistence type="inferred from homology"/>
<dbReference type="InterPro" id="IPR001173">
    <property type="entry name" value="Glyco_trans_2-like"/>
</dbReference>
<sequence length="300" mass="33986">MDKLKIAIIVLNYKGLEDTLSCLDSLRRIKRNNFNIEIIVVDNGSGDGSKEALSNFRDIRLIALEKNLGYSGGNNVGIKEAIKRNSNYLLILNNDTLVDPNLLTELVNGAKMGDIISPKIYFAAGYEFHKNRYKKSDLGKVIWYAGGKIDWENVMGIHIGVDEVDNGQFANRMEIDYATGACMFVKREVFEKIGFFNEKYFLYLEDMDFCVRAKRAGFKIVFGPQAIIWHKNASSSGGSGSRIQDYYITRNRLLFSFKYAKLRTKLAVFRQVLTSVASLSKRQALIDFITFNFGKGSLKL</sequence>
<name>A0A1F5GA52_9BACT</name>
<dbReference type="Pfam" id="PF00535">
    <property type="entry name" value="Glycos_transf_2"/>
    <property type="match status" value="1"/>
</dbReference>
<keyword evidence="2" id="KW-0328">Glycosyltransferase</keyword>
<dbReference type="Proteomes" id="UP000178577">
    <property type="component" value="Unassembled WGS sequence"/>
</dbReference>
<evidence type="ECO:0000313" key="5">
    <source>
        <dbReference type="EMBL" id="OGD88707.1"/>
    </source>
</evidence>
<feature type="domain" description="Glycosyltransferase 2-like" evidence="4">
    <location>
        <begin position="8"/>
        <end position="193"/>
    </location>
</feature>
<dbReference type="InterPro" id="IPR029044">
    <property type="entry name" value="Nucleotide-diphossugar_trans"/>
</dbReference>
<dbReference type="CDD" id="cd04186">
    <property type="entry name" value="GT_2_like_c"/>
    <property type="match status" value="1"/>
</dbReference>
<dbReference type="PANTHER" id="PTHR43179:SF12">
    <property type="entry name" value="GALACTOFURANOSYLTRANSFERASE GLFT2"/>
    <property type="match status" value="1"/>
</dbReference>
<comment type="similarity">
    <text evidence="1">Belongs to the glycosyltransferase 2 family.</text>
</comment>
<comment type="caution">
    <text evidence="5">The sequence shown here is derived from an EMBL/GenBank/DDBJ whole genome shotgun (WGS) entry which is preliminary data.</text>
</comment>
<accession>A0A1F5GA52</accession>
<evidence type="ECO:0000259" key="4">
    <source>
        <dbReference type="Pfam" id="PF00535"/>
    </source>
</evidence>
<evidence type="ECO:0000313" key="6">
    <source>
        <dbReference type="Proteomes" id="UP000178577"/>
    </source>
</evidence>
<dbReference type="EMBL" id="MFAY01000029">
    <property type="protein sequence ID" value="OGD88707.1"/>
    <property type="molecule type" value="Genomic_DNA"/>
</dbReference>